<sequence>MNVHFLVLNVIKVLLPKKTLTFI</sequence>
<proteinExistence type="predicted"/>
<accession>A0AAV1ZYR9</accession>
<gene>
    <name evidence="1" type="ORF">LARSCL_LOCUS8947</name>
</gene>
<evidence type="ECO:0000313" key="1">
    <source>
        <dbReference type="EMBL" id="CAL1276987.1"/>
    </source>
</evidence>
<evidence type="ECO:0000313" key="2">
    <source>
        <dbReference type="Proteomes" id="UP001497382"/>
    </source>
</evidence>
<name>A0AAV1ZYR9_9ARAC</name>
<protein>
    <recommendedName>
        <fullName evidence="3">NADH dehydrogenase subunit 1</fullName>
    </recommendedName>
</protein>
<dbReference type="Proteomes" id="UP001497382">
    <property type="component" value="Unassembled WGS sequence"/>
</dbReference>
<keyword evidence="2" id="KW-1185">Reference proteome</keyword>
<dbReference type="EMBL" id="CAXIEN010000098">
    <property type="protein sequence ID" value="CAL1276987.1"/>
    <property type="molecule type" value="Genomic_DNA"/>
</dbReference>
<evidence type="ECO:0008006" key="3">
    <source>
        <dbReference type="Google" id="ProtNLM"/>
    </source>
</evidence>
<dbReference type="AlphaFoldDB" id="A0AAV1ZYR9"/>
<comment type="caution">
    <text evidence="1">The sequence shown here is derived from an EMBL/GenBank/DDBJ whole genome shotgun (WGS) entry which is preliminary data.</text>
</comment>
<organism evidence="1 2">
    <name type="scientific">Larinioides sclopetarius</name>
    <dbReference type="NCBI Taxonomy" id="280406"/>
    <lineage>
        <taxon>Eukaryota</taxon>
        <taxon>Metazoa</taxon>
        <taxon>Ecdysozoa</taxon>
        <taxon>Arthropoda</taxon>
        <taxon>Chelicerata</taxon>
        <taxon>Arachnida</taxon>
        <taxon>Araneae</taxon>
        <taxon>Araneomorphae</taxon>
        <taxon>Entelegynae</taxon>
        <taxon>Araneoidea</taxon>
        <taxon>Araneidae</taxon>
        <taxon>Larinioides</taxon>
    </lineage>
</organism>
<reference evidence="1 2" key="1">
    <citation type="submission" date="2024-04" db="EMBL/GenBank/DDBJ databases">
        <authorList>
            <person name="Rising A."/>
            <person name="Reimegard J."/>
            <person name="Sonavane S."/>
            <person name="Akerstrom W."/>
            <person name="Nylinder S."/>
            <person name="Hedman E."/>
            <person name="Kallberg Y."/>
        </authorList>
    </citation>
    <scope>NUCLEOTIDE SEQUENCE [LARGE SCALE GENOMIC DNA]</scope>
</reference>